<evidence type="ECO:0000313" key="3">
    <source>
        <dbReference type="Proteomes" id="UP000031737"/>
    </source>
</evidence>
<proteinExistence type="predicted"/>
<feature type="compositionally biased region" description="Low complexity" evidence="1">
    <location>
        <begin position="477"/>
        <end position="486"/>
    </location>
</feature>
<feature type="region of interest" description="Disordered" evidence="1">
    <location>
        <begin position="1"/>
        <end position="55"/>
    </location>
</feature>
<protein>
    <submittedName>
        <fullName evidence="2">Uncharacterized protein</fullName>
    </submittedName>
</protein>
<keyword evidence="3" id="KW-1185">Reference proteome</keyword>
<dbReference type="VEuPathDB" id="TriTrypDB:TRSC58_02029"/>
<feature type="compositionally biased region" description="Basic residues" evidence="1">
    <location>
        <begin position="24"/>
        <end position="36"/>
    </location>
</feature>
<gene>
    <name evidence="2" type="ORF">TRSC58_02029</name>
</gene>
<feature type="region of interest" description="Disordered" evidence="1">
    <location>
        <begin position="337"/>
        <end position="356"/>
    </location>
</feature>
<comment type="caution">
    <text evidence="2">The sequence shown here is derived from an EMBL/GenBank/DDBJ whole genome shotgun (WGS) entry which is preliminary data.</text>
</comment>
<accession>A0A061J808</accession>
<evidence type="ECO:0000313" key="2">
    <source>
        <dbReference type="EMBL" id="ESL10241.1"/>
    </source>
</evidence>
<feature type="region of interest" description="Disordered" evidence="1">
    <location>
        <begin position="465"/>
        <end position="491"/>
    </location>
</feature>
<dbReference type="EMBL" id="AUPL01002029">
    <property type="protein sequence ID" value="ESL10241.1"/>
    <property type="molecule type" value="Genomic_DNA"/>
</dbReference>
<evidence type="ECO:0000256" key="1">
    <source>
        <dbReference type="SAM" id="MobiDB-lite"/>
    </source>
</evidence>
<feature type="compositionally biased region" description="Basic and acidic residues" evidence="1">
    <location>
        <begin position="1"/>
        <end position="14"/>
    </location>
</feature>
<sequence length="1031" mass="114104">MRSNRPECKQRRAQAEWQRAPAVRARHGARKSHNSPRLRGVSLPSFQLPKPEPSVTVTGLASQKLRRTLRQLTGGQTRTDEELRGLSTTDLSSALGMFLDSCTMNTDGGTLNVARAPGSGSPVMLPERATAHTGDSMSRHGELVVGEMPWYYPPLKVALLQQQCCYPDDNVIFCRPTLKQFSALSNCSDATISLHSLRMFDDREDAGKDADAGAAARAKRKLPPSRVELNKKKNGNFPKDSRDSGISLSANANSAITLDDAEQLRRRRMRERRFLNYINQWCDKVMLLSEGVKFAHDPVRQHERCMMVIRKEEEVLLLEMQLERHQAMQERECCRQTRQREARENGSLRSTLKDTSRPNNWRRLLSTWSVVTEEAHDDHDEETETVNGKVEERRLVTSPRLLTMQQTVAVPMPGGVPAAPRPALGFASRSGAPACRSHGHDAWRSPLEDLRRLLDVIARHSAGTLAQAISSPPSPPGSSSRTPIPSREGALFPPQGSVYTQINWVERIIHADDLPGIRQLTQRLGECVGAANTPACALFPTSEAASASGVRCLGKATAPSHAPFLLPLQLVFNVHGALERVVLADVVSLIPPRCSTRRRGGTSSPTSNGKPSSVARRNGRRDASATEEGDAEVFDLRERLLCAGDFVGEPPRPYEAFVGYVVDAAAIVQQSEWRSLTMKRLANNENGEVQRRILAKVMVALPIHTVMSGQNDAGDAEKPDIPPSGGPTDDMYLYTAMNADAVDVNPFLRTVRSLSLAPPTTVRDEEHVLVAPLRRIYYAVDTRQMYFIAATALKESNEKLLPALRRLREQYRAVKQALMNSVSPHCDSAHTRSLAFSSGQSTRATAQVLDALKLLQLEAKYSDLLAALHRNECAIIHYNLHVEPYGEFLKKSKAIWGPLYLRTLRLAYAFCVLVLELGELPIPPKYHPFLGPVLQLVGCHGGQKELRFRIEEYLLELEERAKRVLMPLLLRKVSAERMGELDAAAEAVASGRCLATQIMTSLAVPEDVLETRPHPMKLPMVSFADTPSIAG</sequence>
<feature type="region of interest" description="Disordered" evidence="1">
    <location>
        <begin position="208"/>
        <end position="246"/>
    </location>
</feature>
<feature type="region of interest" description="Disordered" evidence="1">
    <location>
        <begin position="594"/>
        <end position="630"/>
    </location>
</feature>
<dbReference type="Proteomes" id="UP000031737">
    <property type="component" value="Unassembled WGS sequence"/>
</dbReference>
<dbReference type="AlphaFoldDB" id="A0A061J808"/>
<dbReference type="OrthoDB" id="244185at2759"/>
<reference evidence="2 3" key="1">
    <citation type="submission" date="2013-07" db="EMBL/GenBank/DDBJ databases">
        <authorList>
            <person name="Stoco P.H."/>
            <person name="Wagner G."/>
            <person name="Gerber A."/>
            <person name="Zaha A."/>
            <person name="Thompson C."/>
            <person name="Bartholomeu D.C."/>
            <person name="Luckemeyer D.D."/>
            <person name="Bahia D."/>
            <person name="Loreto E."/>
            <person name="Prestes E.B."/>
            <person name="Lima F.M."/>
            <person name="Rodrigues-Luiz G."/>
            <person name="Vallejo G.A."/>
            <person name="Filho J.F."/>
            <person name="Monteiro K.M."/>
            <person name="Tyler K.M."/>
            <person name="de Almeida L.G."/>
            <person name="Ortiz M.F."/>
            <person name="Siervo M.A."/>
            <person name="de Moraes M.H."/>
            <person name="Cunha O.L."/>
            <person name="Mendonca-Neto R."/>
            <person name="Silva R."/>
            <person name="Teixeira S.M."/>
            <person name="Murta S.M."/>
            <person name="Sincero T.C."/>
            <person name="Mendes T.A."/>
            <person name="Urmenyi T.P."/>
            <person name="Silva V.G."/>
            <person name="da Rocha W.D."/>
            <person name="Andersson B."/>
            <person name="Romanha A.J."/>
            <person name="Steindel M."/>
            <person name="de Vasconcelos A.T."/>
            <person name="Grisard E.C."/>
        </authorList>
    </citation>
    <scope>NUCLEOTIDE SEQUENCE [LARGE SCALE GENOMIC DNA]</scope>
    <source>
        <strain evidence="2 3">SC58</strain>
    </source>
</reference>
<organism evidence="2 3">
    <name type="scientific">Trypanosoma rangeli SC58</name>
    <dbReference type="NCBI Taxonomy" id="429131"/>
    <lineage>
        <taxon>Eukaryota</taxon>
        <taxon>Discoba</taxon>
        <taxon>Euglenozoa</taxon>
        <taxon>Kinetoplastea</taxon>
        <taxon>Metakinetoplastina</taxon>
        <taxon>Trypanosomatida</taxon>
        <taxon>Trypanosomatidae</taxon>
        <taxon>Trypanosoma</taxon>
        <taxon>Herpetosoma</taxon>
    </lineage>
</organism>
<name>A0A061J808_TRYRA</name>